<reference evidence="1" key="1">
    <citation type="journal article" date="2017" name="Nature">
        <title>The sunflower genome provides insights into oil metabolism, flowering and Asterid evolution.</title>
        <authorList>
            <person name="Badouin H."/>
            <person name="Gouzy J."/>
            <person name="Grassa C.J."/>
            <person name="Murat F."/>
            <person name="Staton S.E."/>
            <person name="Cottret L."/>
            <person name="Lelandais-Briere C."/>
            <person name="Owens G.L."/>
            <person name="Carrere S."/>
            <person name="Mayjonade B."/>
            <person name="Legrand L."/>
            <person name="Gill N."/>
            <person name="Kane N.C."/>
            <person name="Bowers J.E."/>
            <person name="Hubner S."/>
            <person name="Bellec A."/>
            <person name="Berard A."/>
            <person name="Berges H."/>
            <person name="Blanchet N."/>
            <person name="Boniface M.C."/>
            <person name="Brunel D."/>
            <person name="Catrice O."/>
            <person name="Chaidir N."/>
            <person name="Claudel C."/>
            <person name="Donnadieu C."/>
            <person name="Faraut T."/>
            <person name="Fievet G."/>
            <person name="Helmstetter N."/>
            <person name="King M."/>
            <person name="Knapp S.J."/>
            <person name="Lai Z."/>
            <person name="Le Paslier M.C."/>
            <person name="Lippi Y."/>
            <person name="Lorenzon L."/>
            <person name="Mandel J.R."/>
            <person name="Marage G."/>
            <person name="Marchand G."/>
            <person name="Marquand E."/>
            <person name="Bret-Mestries E."/>
            <person name="Morien E."/>
            <person name="Nambeesan S."/>
            <person name="Nguyen T."/>
            <person name="Pegot-Espagnet P."/>
            <person name="Pouilly N."/>
            <person name="Raftis F."/>
            <person name="Sallet E."/>
            <person name="Schiex T."/>
            <person name="Thomas J."/>
            <person name="Vandecasteele C."/>
            <person name="Vares D."/>
            <person name="Vear F."/>
            <person name="Vautrin S."/>
            <person name="Crespi M."/>
            <person name="Mangin B."/>
            <person name="Burke J.M."/>
            <person name="Salse J."/>
            <person name="Munos S."/>
            <person name="Vincourt P."/>
            <person name="Rieseberg L.H."/>
            <person name="Langlade N.B."/>
        </authorList>
    </citation>
    <scope>NUCLEOTIDE SEQUENCE</scope>
    <source>
        <tissue evidence="1">Leaves</tissue>
    </source>
</reference>
<evidence type="ECO:0000313" key="2">
    <source>
        <dbReference type="Proteomes" id="UP000215914"/>
    </source>
</evidence>
<protein>
    <submittedName>
        <fullName evidence="1">Uncharacterized protein</fullName>
    </submittedName>
</protein>
<dbReference type="AlphaFoldDB" id="A0A9K3JEY5"/>
<dbReference type="Proteomes" id="UP000215914">
    <property type="component" value="Unassembled WGS sequence"/>
</dbReference>
<dbReference type="PANTHER" id="PTHR31099">
    <property type="entry name" value="OS06G0165300 PROTEIN"/>
    <property type="match status" value="1"/>
</dbReference>
<accession>A0A9K3JEY5</accession>
<name>A0A9K3JEY5_HELAN</name>
<comment type="caution">
    <text evidence="1">The sequence shown here is derived from an EMBL/GenBank/DDBJ whole genome shotgun (WGS) entry which is preliminary data.</text>
</comment>
<proteinExistence type="predicted"/>
<gene>
    <name evidence="1" type="ORF">HanXRQr2_Chr03g0101971</name>
</gene>
<keyword evidence="2" id="KW-1185">Reference proteome</keyword>
<sequence length="204" mass="22572">MDKEDIPIPKKVAWCDKLFATLNRVFGEQVLVAAGMSDKWPEQSREVPVLLLNGEEVALYQSAFQTFGRAMGVKPLCDDEEFWYEQIKPNFMFAPAEMFANRHVATEGTRIPNPRPLHGVTSAGKEIVYLSSEEPVASSNHELSSWDDVFAGVLHDLGIDHEKKRPKKTAAKKKVTVAGGASKKVGATRVVSDAASKKGTLRFR</sequence>
<evidence type="ECO:0000313" key="1">
    <source>
        <dbReference type="EMBL" id="KAF5813714.1"/>
    </source>
</evidence>
<reference evidence="1" key="2">
    <citation type="submission" date="2020-06" db="EMBL/GenBank/DDBJ databases">
        <title>Helianthus annuus Genome sequencing and assembly Release 2.</title>
        <authorList>
            <person name="Gouzy J."/>
            <person name="Langlade N."/>
            <person name="Munos S."/>
        </authorList>
    </citation>
    <scope>NUCLEOTIDE SEQUENCE</scope>
    <source>
        <tissue evidence="1">Leaves</tissue>
    </source>
</reference>
<dbReference type="PANTHER" id="PTHR31099:SF49">
    <property type="entry name" value="MYOSIN HEAVY CHAIN-LIKE PROTEIN"/>
    <property type="match status" value="1"/>
</dbReference>
<dbReference type="Gramene" id="mRNA:HanXRQr2_Chr03g0101971">
    <property type="protein sequence ID" value="mRNA:HanXRQr2_Chr03g0101971"/>
    <property type="gene ID" value="HanXRQr2_Chr03g0101971"/>
</dbReference>
<dbReference type="EMBL" id="MNCJ02000318">
    <property type="protein sequence ID" value="KAF5813714.1"/>
    <property type="molecule type" value="Genomic_DNA"/>
</dbReference>
<organism evidence="1 2">
    <name type="scientific">Helianthus annuus</name>
    <name type="common">Common sunflower</name>
    <dbReference type="NCBI Taxonomy" id="4232"/>
    <lineage>
        <taxon>Eukaryota</taxon>
        <taxon>Viridiplantae</taxon>
        <taxon>Streptophyta</taxon>
        <taxon>Embryophyta</taxon>
        <taxon>Tracheophyta</taxon>
        <taxon>Spermatophyta</taxon>
        <taxon>Magnoliopsida</taxon>
        <taxon>eudicotyledons</taxon>
        <taxon>Gunneridae</taxon>
        <taxon>Pentapetalae</taxon>
        <taxon>asterids</taxon>
        <taxon>campanulids</taxon>
        <taxon>Asterales</taxon>
        <taxon>Asteraceae</taxon>
        <taxon>Asteroideae</taxon>
        <taxon>Heliantheae alliance</taxon>
        <taxon>Heliantheae</taxon>
        <taxon>Helianthus</taxon>
    </lineage>
</organism>